<gene>
    <name evidence="1" type="ORF">M0R45_019861</name>
</gene>
<reference evidence="1 2" key="1">
    <citation type="journal article" date="2023" name="G3 (Bethesda)">
        <title>A chromosome-length genome assembly and annotation of blackberry (Rubus argutus, cv. 'Hillquist').</title>
        <authorList>
            <person name="Bruna T."/>
            <person name="Aryal R."/>
            <person name="Dudchenko O."/>
            <person name="Sargent D.J."/>
            <person name="Mead D."/>
            <person name="Buti M."/>
            <person name="Cavallini A."/>
            <person name="Hytonen T."/>
            <person name="Andres J."/>
            <person name="Pham M."/>
            <person name="Weisz D."/>
            <person name="Mascagni F."/>
            <person name="Usai G."/>
            <person name="Natali L."/>
            <person name="Bassil N."/>
            <person name="Fernandez G.E."/>
            <person name="Lomsadze A."/>
            <person name="Armour M."/>
            <person name="Olukolu B."/>
            <person name="Poorten T."/>
            <person name="Britton C."/>
            <person name="Davik J."/>
            <person name="Ashrafi H."/>
            <person name="Aiden E.L."/>
            <person name="Borodovsky M."/>
            <person name="Worthington M."/>
        </authorList>
    </citation>
    <scope>NUCLEOTIDE SEQUENCE [LARGE SCALE GENOMIC DNA]</scope>
    <source>
        <strain evidence="1">PI 553951</strain>
    </source>
</reference>
<sequence length="388" mass="43020">MKEPIPTRMLIGCPVLYSNVCQLMIDGMDPLNEKITIHEKEFTLRPSDFTQIMGIKDGGSEVDLRGDMRTDLFKSVAQVLTCGEGKIIVTSLKKIVVESTTPNIIFKIAYVLLVLVALLCPAGNEEIDKALLFPLLDTRRIAGKNWATFYFNRLFASVLTFKASHVRSNITCCMVFLQLYYFEAIGGSRGWIDKTLGLIQAWGVAEAMQLLHWIEQRGGFRDLNTAVWAPTTLNPFGDEMLRKLRSQSTMVNGSPTETSTASNMIGPGPSSDISQLSVSPGGPPKLAHRTIQCTVRDFTAAHFSPKEFVHGRYDSVVVARDDWRHVTRYDVASLAPGSIVSGMVSGHCAYSGPSGCTVVVTDQVYGVAWRQRRRPYAESDWFVEFPGH</sequence>
<accession>A0AAW1X8L5</accession>
<protein>
    <submittedName>
        <fullName evidence="1">Uncharacterized protein</fullName>
    </submittedName>
</protein>
<proteinExistence type="predicted"/>
<comment type="caution">
    <text evidence="1">The sequence shown here is derived from an EMBL/GenBank/DDBJ whole genome shotgun (WGS) entry which is preliminary data.</text>
</comment>
<organism evidence="1 2">
    <name type="scientific">Rubus argutus</name>
    <name type="common">Southern blackberry</name>
    <dbReference type="NCBI Taxonomy" id="59490"/>
    <lineage>
        <taxon>Eukaryota</taxon>
        <taxon>Viridiplantae</taxon>
        <taxon>Streptophyta</taxon>
        <taxon>Embryophyta</taxon>
        <taxon>Tracheophyta</taxon>
        <taxon>Spermatophyta</taxon>
        <taxon>Magnoliopsida</taxon>
        <taxon>eudicotyledons</taxon>
        <taxon>Gunneridae</taxon>
        <taxon>Pentapetalae</taxon>
        <taxon>rosids</taxon>
        <taxon>fabids</taxon>
        <taxon>Rosales</taxon>
        <taxon>Rosaceae</taxon>
        <taxon>Rosoideae</taxon>
        <taxon>Rosoideae incertae sedis</taxon>
        <taxon>Rubus</taxon>
    </lineage>
</organism>
<keyword evidence="2" id="KW-1185">Reference proteome</keyword>
<dbReference type="EMBL" id="JBEDUW010000004">
    <property type="protein sequence ID" value="KAK9932634.1"/>
    <property type="molecule type" value="Genomic_DNA"/>
</dbReference>
<name>A0AAW1X8L5_RUBAR</name>
<evidence type="ECO:0000313" key="2">
    <source>
        <dbReference type="Proteomes" id="UP001457282"/>
    </source>
</evidence>
<dbReference type="Proteomes" id="UP001457282">
    <property type="component" value="Unassembled WGS sequence"/>
</dbReference>
<evidence type="ECO:0000313" key="1">
    <source>
        <dbReference type="EMBL" id="KAK9932634.1"/>
    </source>
</evidence>
<dbReference type="AlphaFoldDB" id="A0AAW1X8L5"/>